<protein>
    <submittedName>
        <fullName evidence="3">Imidazolonepropionase-like amidohydrolase</fullName>
    </submittedName>
</protein>
<dbReference type="InterPro" id="IPR011059">
    <property type="entry name" value="Metal-dep_hydrolase_composite"/>
</dbReference>
<feature type="transmembrane region" description="Helical" evidence="1">
    <location>
        <begin position="9"/>
        <end position="28"/>
    </location>
</feature>
<dbReference type="PANTHER" id="PTHR43135:SF3">
    <property type="entry name" value="ALPHA-D-RIBOSE 1-METHYLPHOSPHONATE 5-TRIPHOSPHATE DIPHOSPHATASE"/>
    <property type="match status" value="1"/>
</dbReference>
<dbReference type="InterPro" id="IPR051781">
    <property type="entry name" value="Metallo-dep_Hydrolase"/>
</dbReference>
<dbReference type="GO" id="GO:0016810">
    <property type="term" value="F:hydrolase activity, acting on carbon-nitrogen (but not peptide) bonds"/>
    <property type="evidence" value="ECO:0007669"/>
    <property type="project" value="InterPro"/>
</dbReference>
<dbReference type="EMBL" id="SNZB01000003">
    <property type="protein sequence ID" value="TDR20516.1"/>
    <property type="molecule type" value="Genomic_DNA"/>
</dbReference>
<dbReference type="Gene3D" id="2.30.40.10">
    <property type="entry name" value="Urease, subunit C, domain 1"/>
    <property type="match status" value="2"/>
</dbReference>
<dbReference type="Gene3D" id="3.40.50.10910">
    <property type="entry name" value="Amidohydrolase"/>
    <property type="match status" value="1"/>
</dbReference>
<gene>
    <name evidence="3" type="ORF">C8D91_1490</name>
</gene>
<dbReference type="OrthoDB" id="9031471at2"/>
<dbReference type="SUPFAM" id="SSF51338">
    <property type="entry name" value="Composite domain of metallo-dependent hydrolases"/>
    <property type="match status" value="1"/>
</dbReference>
<keyword evidence="3" id="KW-0378">Hydrolase</keyword>
<dbReference type="InterPro" id="IPR006680">
    <property type="entry name" value="Amidohydro-rel"/>
</dbReference>
<feature type="domain" description="Amidohydrolase-related" evidence="2">
    <location>
        <begin position="383"/>
        <end position="479"/>
    </location>
</feature>
<dbReference type="SUPFAM" id="SSF51556">
    <property type="entry name" value="Metallo-dependent hydrolases"/>
    <property type="match status" value="1"/>
</dbReference>
<evidence type="ECO:0000313" key="4">
    <source>
        <dbReference type="Proteomes" id="UP000295724"/>
    </source>
</evidence>
<reference evidence="3 4" key="1">
    <citation type="submission" date="2019-03" db="EMBL/GenBank/DDBJ databases">
        <title>Genomic Encyclopedia of Type Strains, Phase IV (KMG-IV): sequencing the most valuable type-strain genomes for metagenomic binning, comparative biology and taxonomic classification.</title>
        <authorList>
            <person name="Goeker M."/>
        </authorList>
    </citation>
    <scope>NUCLEOTIDE SEQUENCE [LARGE SCALE GENOMIC DNA]</scope>
    <source>
        <strain evidence="3 4">DSM 25488</strain>
    </source>
</reference>
<keyword evidence="1" id="KW-1133">Transmembrane helix</keyword>
<dbReference type="Proteomes" id="UP000295724">
    <property type="component" value="Unassembled WGS sequence"/>
</dbReference>
<comment type="caution">
    <text evidence="3">The sequence shown here is derived from an EMBL/GenBank/DDBJ whole genome shotgun (WGS) entry which is preliminary data.</text>
</comment>
<dbReference type="PANTHER" id="PTHR43135">
    <property type="entry name" value="ALPHA-D-RIBOSE 1-METHYLPHOSPHONATE 5-TRIPHOSPHATE DIPHOSPHATASE"/>
    <property type="match status" value="1"/>
</dbReference>
<keyword evidence="1" id="KW-0812">Transmembrane</keyword>
<dbReference type="RefSeq" id="WP_099018357.1">
    <property type="nucleotide sequence ID" value="NZ_NIHB01000001.1"/>
</dbReference>
<evidence type="ECO:0000313" key="3">
    <source>
        <dbReference type="EMBL" id="TDR20516.1"/>
    </source>
</evidence>
<organism evidence="3 4">
    <name type="scientific">Marinicella litoralis</name>
    <dbReference type="NCBI Taxonomy" id="644220"/>
    <lineage>
        <taxon>Bacteria</taxon>
        <taxon>Pseudomonadati</taxon>
        <taxon>Pseudomonadota</taxon>
        <taxon>Gammaproteobacteria</taxon>
        <taxon>Lysobacterales</taxon>
        <taxon>Marinicellaceae</taxon>
        <taxon>Marinicella</taxon>
    </lineage>
</organism>
<keyword evidence="4" id="KW-1185">Reference proteome</keyword>
<sequence length="509" mass="56621">MSIKLFKTVLMWLLIMLLVAIGFTLFWLNNEVNKFWGAHTEVVNPDLFINPQVHMALTNVNVLSVDGERMIPNQTVVINQGLIESVGADFNVTAGIEMIDANGQFLIPGLIDSHVHLWQSPNDLLLYLANGVTHVREMNGSEEHLNWKSEVTAGRPGPDLFVASRRHNNSGLIKGWFNRWTAKMNNAHDVDEIESDTLILKNKGYDAIKIYTFLDKKFFQAFNRAAPRIGMKLLGHIPISMELSKVWGSNLKELAHIEELVKALDREFGGYDSHSAESFLAFVEQRSDEVVSQLLKNDMAVVSTLNLVESFAGQKADISNALHGVDLGFVNPGIIEATVPAIRVMGWLPEVNIYRLPADYPAVRKEGNQVYWKAYAHAHKILLYAMAAKGVRVLAGTDANVPVMVPGFSLHNELLSLTQAGMNQAQALRSATSEPAKWMNLKIGSVQSGYQADLLLLDANPLLDIENTQKIKAVINNGRLYEHQQLEVMLNAVRAANDHSRKQSIAGFE</sequence>
<name>A0A4R6XLR8_9GAMM</name>
<keyword evidence="1" id="KW-0472">Membrane</keyword>
<dbReference type="Gene3D" id="1.20.58.520">
    <property type="entry name" value="Amidohydrolase"/>
    <property type="match status" value="2"/>
</dbReference>
<evidence type="ECO:0000259" key="2">
    <source>
        <dbReference type="Pfam" id="PF01979"/>
    </source>
</evidence>
<dbReference type="Pfam" id="PF01979">
    <property type="entry name" value="Amidohydro_1"/>
    <property type="match status" value="1"/>
</dbReference>
<proteinExistence type="predicted"/>
<dbReference type="Gene3D" id="3.30.110.90">
    <property type="entry name" value="Amidohydrolase"/>
    <property type="match status" value="2"/>
</dbReference>
<dbReference type="AlphaFoldDB" id="A0A4R6XLR8"/>
<dbReference type="InterPro" id="IPR032466">
    <property type="entry name" value="Metal_Hydrolase"/>
</dbReference>
<evidence type="ECO:0000256" key="1">
    <source>
        <dbReference type="SAM" id="Phobius"/>
    </source>
</evidence>
<accession>A0A4R6XLR8</accession>